<comment type="caution">
    <text evidence="7">The sequence shown here is derived from an EMBL/GenBank/DDBJ whole genome shotgun (WGS) entry which is preliminary data.</text>
</comment>
<organism evidence="7 8">
    <name type="scientific">Marasmiellus scandens</name>
    <dbReference type="NCBI Taxonomy" id="2682957"/>
    <lineage>
        <taxon>Eukaryota</taxon>
        <taxon>Fungi</taxon>
        <taxon>Dikarya</taxon>
        <taxon>Basidiomycota</taxon>
        <taxon>Agaricomycotina</taxon>
        <taxon>Agaricomycetes</taxon>
        <taxon>Agaricomycetidae</taxon>
        <taxon>Agaricales</taxon>
        <taxon>Marasmiineae</taxon>
        <taxon>Omphalotaceae</taxon>
        <taxon>Marasmiellus</taxon>
    </lineage>
</organism>
<keyword evidence="3" id="KW-0862">Zinc</keyword>
<dbReference type="Pfam" id="PF00097">
    <property type="entry name" value="zf-C3HC4"/>
    <property type="match status" value="1"/>
</dbReference>
<feature type="region of interest" description="Disordered" evidence="5">
    <location>
        <begin position="1"/>
        <end position="26"/>
    </location>
</feature>
<feature type="domain" description="RING-type" evidence="6">
    <location>
        <begin position="159"/>
        <end position="202"/>
    </location>
</feature>
<dbReference type="InterPro" id="IPR017907">
    <property type="entry name" value="Znf_RING_CS"/>
</dbReference>
<dbReference type="SMART" id="SM00184">
    <property type="entry name" value="RING"/>
    <property type="match status" value="1"/>
</dbReference>
<reference evidence="7 8" key="1">
    <citation type="submission" date="2024-01" db="EMBL/GenBank/DDBJ databases">
        <title>A draft genome for the cacao thread blight pathogen Marasmiellus scandens.</title>
        <authorList>
            <person name="Baruah I.K."/>
            <person name="Leung J."/>
            <person name="Bukari Y."/>
            <person name="Amoako-Attah I."/>
            <person name="Meinhardt L.W."/>
            <person name="Bailey B.A."/>
            <person name="Cohen S.P."/>
        </authorList>
    </citation>
    <scope>NUCLEOTIDE SEQUENCE [LARGE SCALE GENOMIC DNA]</scope>
    <source>
        <strain evidence="7 8">GH-19</strain>
    </source>
</reference>
<dbReference type="InterPro" id="IPR013083">
    <property type="entry name" value="Znf_RING/FYVE/PHD"/>
</dbReference>
<protein>
    <recommendedName>
        <fullName evidence="6">RING-type domain-containing protein</fullName>
    </recommendedName>
</protein>
<evidence type="ECO:0000256" key="2">
    <source>
        <dbReference type="ARBA" id="ARBA00022771"/>
    </source>
</evidence>
<keyword evidence="2 4" id="KW-0863">Zinc-finger</keyword>
<dbReference type="Proteomes" id="UP001498398">
    <property type="component" value="Unassembled WGS sequence"/>
</dbReference>
<sequence>MRTRATTSTTLADSHSDDSKSDTDIESQLGSVLQGIKRMKKQLKHLRKENEELQEKLQLEAQAEASTSNRRRNNVSSDSKKVKELEKEVKELVAMQKKDKKKIKKLQDQAMKAEAENLQDGTGGDENEIDSIYKMKKLLRKFSDLMSVATLEGDKKETCPVCFEELALNKTSSFQCEHLICNECLPMISKGADETVQCPNCRQVSPRDSVELVHYTEQGRWDDLLKVAEAWCAMDRRGEAETSEEEGEEEFINDGTSRSASSAPDENEADPEPNAEGDEPAQDEAEGGQDESEEEPSTPPPTEESQSYNRSPAKEKRKRMQQLAEDRQRKKGRHY</sequence>
<dbReference type="SUPFAM" id="SSF57850">
    <property type="entry name" value="RING/U-box"/>
    <property type="match status" value="1"/>
</dbReference>
<evidence type="ECO:0000313" key="8">
    <source>
        <dbReference type="Proteomes" id="UP001498398"/>
    </source>
</evidence>
<feature type="compositionally biased region" description="Low complexity" evidence="5">
    <location>
        <begin position="59"/>
        <end position="68"/>
    </location>
</feature>
<dbReference type="InterPro" id="IPR018957">
    <property type="entry name" value="Znf_C3HC4_RING-type"/>
</dbReference>
<feature type="compositionally biased region" description="Polar residues" evidence="5">
    <location>
        <begin position="254"/>
        <end position="264"/>
    </location>
</feature>
<evidence type="ECO:0000256" key="5">
    <source>
        <dbReference type="SAM" id="MobiDB-lite"/>
    </source>
</evidence>
<evidence type="ECO:0000256" key="1">
    <source>
        <dbReference type="ARBA" id="ARBA00022723"/>
    </source>
</evidence>
<dbReference type="PROSITE" id="PS00518">
    <property type="entry name" value="ZF_RING_1"/>
    <property type="match status" value="1"/>
</dbReference>
<keyword evidence="8" id="KW-1185">Reference proteome</keyword>
<evidence type="ECO:0000259" key="6">
    <source>
        <dbReference type="PROSITE" id="PS50089"/>
    </source>
</evidence>
<name>A0ABR1K4G9_9AGAR</name>
<accession>A0ABR1K4G9</accession>
<dbReference type="EMBL" id="JBANRG010000002">
    <property type="protein sequence ID" value="KAK7470492.1"/>
    <property type="molecule type" value="Genomic_DNA"/>
</dbReference>
<feature type="compositionally biased region" description="Polar residues" evidence="5">
    <location>
        <begin position="1"/>
        <end position="12"/>
    </location>
</feature>
<dbReference type="Gene3D" id="3.30.40.10">
    <property type="entry name" value="Zinc/RING finger domain, C3HC4 (zinc finger)"/>
    <property type="match status" value="1"/>
</dbReference>
<feature type="compositionally biased region" description="Basic and acidic residues" evidence="5">
    <location>
        <begin position="14"/>
        <end position="23"/>
    </location>
</feature>
<evidence type="ECO:0000313" key="7">
    <source>
        <dbReference type="EMBL" id="KAK7470492.1"/>
    </source>
</evidence>
<feature type="compositionally biased region" description="Acidic residues" evidence="5">
    <location>
        <begin position="241"/>
        <end position="252"/>
    </location>
</feature>
<feature type="region of interest" description="Disordered" evidence="5">
    <location>
        <begin position="57"/>
        <end position="83"/>
    </location>
</feature>
<keyword evidence="1" id="KW-0479">Metal-binding</keyword>
<feature type="compositionally biased region" description="Acidic residues" evidence="5">
    <location>
        <begin position="265"/>
        <end position="296"/>
    </location>
</feature>
<evidence type="ECO:0000256" key="3">
    <source>
        <dbReference type="ARBA" id="ARBA00022833"/>
    </source>
</evidence>
<feature type="region of interest" description="Disordered" evidence="5">
    <location>
        <begin position="237"/>
        <end position="335"/>
    </location>
</feature>
<proteinExistence type="predicted"/>
<gene>
    <name evidence="7" type="ORF">VKT23_001918</name>
</gene>
<dbReference type="InterPro" id="IPR001841">
    <property type="entry name" value="Znf_RING"/>
</dbReference>
<dbReference type="PROSITE" id="PS50089">
    <property type="entry name" value="ZF_RING_2"/>
    <property type="match status" value="1"/>
</dbReference>
<evidence type="ECO:0000256" key="4">
    <source>
        <dbReference type="PROSITE-ProRule" id="PRU00175"/>
    </source>
</evidence>